<dbReference type="RefSeq" id="WP_382360405.1">
    <property type="nucleotide sequence ID" value="NZ_JBHTGR010000056.1"/>
</dbReference>
<protein>
    <recommendedName>
        <fullName evidence="4">LITAF domain-containing protein</fullName>
    </recommendedName>
</protein>
<evidence type="ECO:0000256" key="1">
    <source>
        <dbReference type="SAM" id="Phobius"/>
    </source>
</evidence>
<dbReference type="Proteomes" id="UP001596620">
    <property type="component" value="Unassembled WGS sequence"/>
</dbReference>
<keyword evidence="1" id="KW-0812">Transmembrane</keyword>
<keyword evidence="1" id="KW-1133">Transmembrane helix</keyword>
<reference evidence="3" key="1">
    <citation type="journal article" date="2019" name="Int. J. Syst. Evol. Microbiol.">
        <title>The Global Catalogue of Microorganisms (GCM) 10K type strain sequencing project: providing services to taxonomists for standard genome sequencing and annotation.</title>
        <authorList>
            <consortium name="The Broad Institute Genomics Platform"/>
            <consortium name="The Broad Institute Genome Sequencing Center for Infectious Disease"/>
            <person name="Wu L."/>
            <person name="Ma J."/>
        </authorList>
    </citation>
    <scope>NUCLEOTIDE SEQUENCE [LARGE SCALE GENOMIC DNA]</scope>
    <source>
        <strain evidence="3">JCM 30234</strain>
    </source>
</reference>
<dbReference type="EMBL" id="JBHTGR010000056">
    <property type="protein sequence ID" value="MFC7747885.1"/>
    <property type="molecule type" value="Genomic_DNA"/>
</dbReference>
<evidence type="ECO:0000313" key="2">
    <source>
        <dbReference type="EMBL" id="MFC7747885.1"/>
    </source>
</evidence>
<sequence>MTTADPAGRGGQTFKKSFTLDTGMVCPYCGEKQYVTQRSRKKNALYAFIAPVLLLLILFILIYLGVYPNLVELSNEEELPF</sequence>
<feature type="transmembrane region" description="Helical" evidence="1">
    <location>
        <begin position="44"/>
        <end position="66"/>
    </location>
</feature>
<accession>A0ABW2UXC8</accession>
<organism evidence="2 3">
    <name type="scientific">Lentibacillus kimchii</name>
    <dbReference type="NCBI Taxonomy" id="1542911"/>
    <lineage>
        <taxon>Bacteria</taxon>
        <taxon>Bacillati</taxon>
        <taxon>Bacillota</taxon>
        <taxon>Bacilli</taxon>
        <taxon>Bacillales</taxon>
        <taxon>Bacillaceae</taxon>
        <taxon>Lentibacillus</taxon>
    </lineage>
</organism>
<comment type="caution">
    <text evidence="2">The sequence shown here is derived from an EMBL/GenBank/DDBJ whole genome shotgun (WGS) entry which is preliminary data.</text>
</comment>
<evidence type="ECO:0008006" key="4">
    <source>
        <dbReference type="Google" id="ProtNLM"/>
    </source>
</evidence>
<proteinExistence type="predicted"/>
<name>A0ABW2UXC8_9BACI</name>
<keyword evidence="1" id="KW-0472">Membrane</keyword>
<keyword evidence="3" id="KW-1185">Reference proteome</keyword>
<evidence type="ECO:0000313" key="3">
    <source>
        <dbReference type="Proteomes" id="UP001596620"/>
    </source>
</evidence>
<gene>
    <name evidence="2" type="ORF">ACFQU8_11870</name>
</gene>